<keyword evidence="2" id="KW-0812">Transmembrane</keyword>
<organism evidence="3 4">
    <name type="scientific">Streptomyces mashuensis</name>
    <dbReference type="NCBI Taxonomy" id="33904"/>
    <lineage>
        <taxon>Bacteria</taxon>
        <taxon>Bacillati</taxon>
        <taxon>Actinomycetota</taxon>
        <taxon>Actinomycetes</taxon>
        <taxon>Kitasatosporales</taxon>
        <taxon>Streptomycetaceae</taxon>
        <taxon>Streptomyces</taxon>
    </lineage>
</organism>
<reference evidence="3" key="2">
    <citation type="submission" date="2020-09" db="EMBL/GenBank/DDBJ databases">
        <authorList>
            <person name="Sun Q."/>
            <person name="Ohkuma M."/>
        </authorList>
    </citation>
    <scope>NUCLEOTIDE SEQUENCE</scope>
    <source>
        <strain evidence="3">JCM 4059</strain>
    </source>
</reference>
<feature type="compositionally biased region" description="Low complexity" evidence="1">
    <location>
        <begin position="1"/>
        <end position="10"/>
    </location>
</feature>
<feature type="compositionally biased region" description="Low complexity" evidence="1">
    <location>
        <begin position="41"/>
        <end position="52"/>
    </location>
</feature>
<evidence type="ECO:0000313" key="4">
    <source>
        <dbReference type="Proteomes" id="UP000638313"/>
    </source>
</evidence>
<dbReference type="EMBL" id="BNBD01000002">
    <property type="protein sequence ID" value="GHF35676.1"/>
    <property type="molecule type" value="Genomic_DNA"/>
</dbReference>
<gene>
    <name evidence="3" type="ORF">GCM10010218_16300</name>
</gene>
<sequence length="320" mass="32626">MSYPQQPNPYGQGGAPGQPGYGYPQQPQAPYGAPQPPQAPQAPYGAPPQQGGWSAPQPPGPYGNPNIPQQPGMPGGYPPPPPQGGGKGKAIGITVAAVVAVGAVVAGAVFFLNGGSDSVTTGGSGEVKPYTIVLPDTLLEGKFTKAPTPAGQQNQPKSIADAQEAKEMGIENGTSISGGYTNAEKQTLGVGGAYGTVADPKKTVDAVIAKDEKQRQSLNTKAKVEVVTPWTDFSPSGFDGAVMKCRTQKSTYSIGTMSSTAEVSSCIWGDKSAIGVIQHVVSKTSGGFTGGAGGPTGNVMSAKELSEATVKIRNEVRKEQ</sequence>
<comment type="caution">
    <text evidence="3">The sequence shown here is derived from an EMBL/GenBank/DDBJ whole genome shotgun (WGS) entry which is preliminary data.</text>
</comment>
<reference evidence="3" key="1">
    <citation type="journal article" date="2014" name="Int. J. Syst. Evol. Microbiol.">
        <title>Complete genome sequence of Corynebacterium casei LMG S-19264T (=DSM 44701T), isolated from a smear-ripened cheese.</title>
        <authorList>
            <consortium name="US DOE Joint Genome Institute (JGI-PGF)"/>
            <person name="Walter F."/>
            <person name="Albersmeier A."/>
            <person name="Kalinowski J."/>
            <person name="Ruckert C."/>
        </authorList>
    </citation>
    <scope>NUCLEOTIDE SEQUENCE</scope>
    <source>
        <strain evidence="3">JCM 4059</strain>
    </source>
</reference>
<evidence type="ECO:0000256" key="2">
    <source>
        <dbReference type="SAM" id="Phobius"/>
    </source>
</evidence>
<feature type="compositionally biased region" description="Low complexity" evidence="1">
    <location>
        <begin position="21"/>
        <end position="32"/>
    </location>
</feature>
<feature type="compositionally biased region" description="Gly residues" evidence="1">
    <location>
        <begin position="11"/>
        <end position="20"/>
    </location>
</feature>
<keyword evidence="2" id="KW-1133">Transmembrane helix</keyword>
<protein>
    <submittedName>
        <fullName evidence="3">Uncharacterized protein</fullName>
    </submittedName>
</protein>
<evidence type="ECO:0000313" key="3">
    <source>
        <dbReference type="EMBL" id="GHF35676.1"/>
    </source>
</evidence>
<dbReference type="Proteomes" id="UP000638313">
    <property type="component" value="Unassembled WGS sequence"/>
</dbReference>
<keyword evidence="2" id="KW-0472">Membrane</keyword>
<name>A0A919EC37_9ACTN</name>
<dbReference type="RefSeq" id="WP_190128738.1">
    <property type="nucleotide sequence ID" value="NZ_BNBD01000002.1"/>
</dbReference>
<feature type="region of interest" description="Disordered" evidence="1">
    <location>
        <begin position="1"/>
        <end position="86"/>
    </location>
</feature>
<evidence type="ECO:0000256" key="1">
    <source>
        <dbReference type="SAM" id="MobiDB-lite"/>
    </source>
</evidence>
<feature type="transmembrane region" description="Helical" evidence="2">
    <location>
        <begin position="90"/>
        <end position="112"/>
    </location>
</feature>
<accession>A0A919EC37</accession>
<proteinExistence type="predicted"/>
<keyword evidence="4" id="KW-1185">Reference proteome</keyword>
<dbReference type="AlphaFoldDB" id="A0A919EC37"/>